<dbReference type="Pfam" id="PF01738">
    <property type="entry name" value="DLH"/>
    <property type="match status" value="1"/>
</dbReference>
<dbReference type="InterPro" id="IPR029058">
    <property type="entry name" value="AB_hydrolase_fold"/>
</dbReference>
<evidence type="ECO:0000259" key="1">
    <source>
        <dbReference type="Pfam" id="PF01738"/>
    </source>
</evidence>
<dbReference type="AlphaFoldDB" id="A0A1E4T9D6"/>
<dbReference type="Proteomes" id="UP000095023">
    <property type="component" value="Unassembled WGS sequence"/>
</dbReference>
<accession>A0A1E4T9D6</accession>
<evidence type="ECO:0000313" key="2">
    <source>
        <dbReference type="EMBL" id="ODV88366.1"/>
    </source>
</evidence>
<protein>
    <recommendedName>
        <fullName evidence="1">Dienelactone hydrolase domain-containing protein</fullName>
    </recommendedName>
</protein>
<gene>
    <name evidence="2" type="ORF">CANCADRAFT_145448</name>
</gene>
<feature type="domain" description="Dienelactone hydrolase" evidence="1">
    <location>
        <begin position="31"/>
        <end position="242"/>
    </location>
</feature>
<name>A0A1E4T9D6_9ASCO</name>
<reference evidence="3" key="1">
    <citation type="submission" date="2016-02" db="EMBL/GenBank/DDBJ databases">
        <title>Comparative genomics of biotechnologically important yeasts.</title>
        <authorList>
            <consortium name="DOE Joint Genome Institute"/>
            <person name="Riley R."/>
            <person name="Haridas S."/>
            <person name="Wolfe K.H."/>
            <person name="Lopes M.R."/>
            <person name="Hittinger C.T."/>
            <person name="Goker M."/>
            <person name="Salamov A."/>
            <person name="Wisecaver J."/>
            <person name="Long T.M."/>
            <person name="Aerts A.L."/>
            <person name="Barry K."/>
            <person name="Choi C."/>
            <person name="Clum A."/>
            <person name="Coughlan A.Y."/>
            <person name="Deshpande S."/>
            <person name="Douglass A.P."/>
            <person name="Hanson S.J."/>
            <person name="Klenk H.-P."/>
            <person name="Labutti K."/>
            <person name="Lapidus A."/>
            <person name="Lindquist E."/>
            <person name="Lipzen A."/>
            <person name="Meier-Kolthoff J.P."/>
            <person name="Ohm R.A."/>
            <person name="Otillar R.P."/>
            <person name="Pangilinan J."/>
            <person name="Peng Y."/>
            <person name="Rokas A."/>
            <person name="Rosa C.A."/>
            <person name="Scheuner C."/>
            <person name="Sibirny A.A."/>
            <person name="Slot J.C."/>
            <person name="Stielow J.B."/>
            <person name="Sun H."/>
            <person name="Kurtzman C.P."/>
            <person name="Blackwell M."/>
            <person name="Jeffries T.W."/>
            <person name="Grigoriev I.V."/>
        </authorList>
    </citation>
    <scope>NUCLEOTIDE SEQUENCE [LARGE SCALE GENOMIC DNA]</scope>
    <source>
        <strain evidence="3">NRRL Y-17796</strain>
    </source>
</reference>
<dbReference type="Gene3D" id="3.40.50.1820">
    <property type="entry name" value="alpha/beta hydrolase"/>
    <property type="match status" value="1"/>
</dbReference>
<dbReference type="SUPFAM" id="SSF53474">
    <property type="entry name" value="alpha/beta-Hydrolases"/>
    <property type="match status" value="1"/>
</dbReference>
<proteinExistence type="predicted"/>
<dbReference type="PANTHER" id="PTHR17630">
    <property type="entry name" value="DIENELACTONE HYDROLASE"/>
    <property type="match status" value="1"/>
</dbReference>
<keyword evidence="3" id="KW-1185">Reference proteome</keyword>
<dbReference type="OrthoDB" id="17560at2759"/>
<dbReference type="PANTHER" id="PTHR17630:SF44">
    <property type="entry name" value="PROTEIN AIM2"/>
    <property type="match status" value="1"/>
</dbReference>
<dbReference type="InterPro" id="IPR002925">
    <property type="entry name" value="Dienelactn_hydro"/>
</dbReference>
<dbReference type="EMBL" id="KV453844">
    <property type="protein sequence ID" value="ODV88366.1"/>
    <property type="molecule type" value="Genomic_DNA"/>
</dbReference>
<dbReference type="GO" id="GO:0016787">
    <property type="term" value="F:hydrolase activity"/>
    <property type="evidence" value="ECO:0007669"/>
    <property type="project" value="InterPro"/>
</dbReference>
<evidence type="ECO:0000313" key="3">
    <source>
        <dbReference type="Proteomes" id="UP000095023"/>
    </source>
</evidence>
<organism evidence="2 3">
    <name type="scientific">Tortispora caseinolytica NRRL Y-17796</name>
    <dbReference type="NCBI Taxonomy" id="767744"/>
    <lineage>
        <taxon>Eukaryota</taxon>
        <taxon>Fungi</taxon>
        <taxon>Dikarya</taxon>
        <taxon>Ascomycota</taxon>
        <taxon>Saccharomycotina</taxon>
        <taxon>Trigonopsidomycetes</taxon>
        <taxon>Trigonopsidales</taxon>
        <taxon>Trigonopsidaceae</taxon>
        <taxon>Tortispora</taxon>
    </lineage>
</organism>
<sequence>MASLPPGKCCSQGYRYSGETTGKVAEFAGVETYLAGDSSKTDKVVLILTDVLGPLFNNLQLIADQFAEHGYYVVMPDMFNKDPVPLNPEDPALLFQTWLPKHGPETVYPIIDAVTKEIKEKFKPKYLVGIGYCFGCRYLVGLQARGVLDATVLNHPSFVQEDELASIKSPICIQAAQYDDIFPAELRHKSEEILIGTNQPFEITLYSQVAHGFAIRGDPENPREKFARKQAFCAAVEWFAEFAP</sequence>